<proteinExistence type="predicted"/>
<gene>
    <name evidence="1" type="ORF">C5L14_00620</name>
</gene>
<dbReference type="AlphaFoldDB" id="A0A2S9QII7"/>
<comment type="caution">
    <text evidence="1">The sequence shown here is derived from an EMBL/GenBank/DDBJ whole genome shotgun (WGS) entry which is preliminary data.</text>
</comment>
<dbReference type="Proteomes" id="UP000237682">
    <property type="component" value="Unassembled WGS sequence"/>
</dbReference>
<dbReference type="RefSeq" id="WP_105860098.1">
    <property type="nucleotide sequence ID" value="NZ_PUEJ01000001.1"/>
</dbReference>
<dbReference type="OrthoDB" id="8509797at2"/>
<accession>A0A2S9QII7</accession>
<reference evidence="1 2" key="1">
    <citation type="submission" date="2018-02" db="EMBL/GenBank/DDBJ databases">
        <title>Whole genome sequencing of endophytic bacterium.</title>
        <authorList>
            <person name="Eedara R."/>
            <person name="Podile A.R."/>
        </authorList>
    </citation>
    <scope>NUCLEOTIDE SEQUENCE [LARGE SCALE GENOMIC DNA]</scope>
    <source>
        <strain evidence="1 2">RP1T</strain>
    </source>
</reference>
<evidence type="ECO:0000313" key="1">
    <source>
        <dbReference type="EMBL" id="PRH89132.1"/>
    </source>
</evidence>
<keyword evidence="2" id="KW-1185">Reference proteome</keyword>
<sequence>MVIKRGQDNKWFIEHEGAQAPYEVIYAGDGIFSIFYIVDEATKYPVAVLQDAKSCERMALMHHYSRQRT</sequence>
<organism evidence="1 2">
    <name type="scientific">Labrys okinawensis</name>
    <dbReference type="NCBI Taxonomy" id="346911"/>
    <lineage>
        <taxon>Bacteria</taxon>
        <taxon>Pseudomonadati</taxon>
        <taxon>Pseudomonadota</taxon>
        <taxon>Alphaproteobacteria</taxon>
        <taxon>Hyphomicrobiales</taxon>
        <taxon>Xanthobacteraceae</taxon>
        <taxon>Labrys</taxon>
    </lineage>
</organism>
<name>A0A2S9QII7_9HYPH</name>
<evidence type="ECO:0000313" key="2">
    <source>
        <dbReference type="Proteomes" id="UP000237682"/>
    </source>
</evidence>
<dbReference type="EMBL" id="PUEJ01000001">
    <property type="protein sequence ID" value="PRH89132.1"/>
    <property type="molecule type" value="Genomic_DNA"/>
</dbReference>
<protein>
    <submittedName>
        <fullName evidence="1">Uncharacterized protein</fullName>
    </submittedName>
</protein>